<dbReference type="EMBL" id="ACJN02000003">
    <property type="protein sequence ID" value="EFI33769.1"/>
    <property type="molecule type" value="Genomic_DNA"/>
</dbReference>
<sequence length="143" mass="15927">MKLSTTIRYGTRLMLDMAEHNETGPIRIKTIAQRQGISEKYLEKIVRLLRKAGLVDGLRGPGGGYVLAVPPEKITMGAILEAVQGRIELCPCLGEPEHCEKHMYCKTRMVWNDINAAVSSRLHSITLADLRDSTCPVDTKEVH</sequence>
<dbReference type="Pfam" id="PF02082">
    <property type="entry name" value="Rrf2"/>
    <property type="match status" value="1"/>
</dbReference>
<dbReference type="RefSeq" id="WP_008871118.1">
    <property type="nucleotide sequence ID" value="NZ_ACJN02000003.1"/>
</dbReference>
<dbReference type="PANTHER" id="PTHR33221:SF5">
    <property type="entry name" value="HTH-TYPE TRANSCRIPTIONAL REGULATOR ISCR"/>
    <property type="match status" value="1"/>
</dbReference>
<dbReference type="OrthoDB" id="9800519at2"/>
<organism evidence="2 3">
    <name type="scientific">Desulfonatronospira thiodismutans ASO3-1</name>
    <dbReference type="NCBI Taxonomy" id="555779"/>
    <lineage>
        <taxon>Bacteria</taxon>
        <taxon>Pseudomonadati</taxon>
        <taxon>Thermodesulfobacteriota</taxon>
        <taxon>Desulfovibrionia</taxon>
        <taxon>Desulfovibrionales</taxon>
        <taxon>Desulfonatronovibrionaceae</taxon>
        <taxon>Desulfonatronospira</taxon>
    </lineage>
</organism>
<keyword evidence="1" id="KW-0238">DNA-binding</keyword>
<comment type="caution">
    <text evidence="2">The sequence shown here is derived from an EMBL/GenBank/DDBJ whole genome shotgun (WGS) entry which is preliminary data.</text>
</comment>
<dbReference type="NCBIfam" id="TIGR00738">
    <property type="entry name" value="rrf2_super"/>
    <property type="match status" value="1"/>
</dbReference>
<dbReference type="SUPFAM" id="SSF46785">
    <property type="entry name" value="Winged helix' DNA-binding domain"/>
    <property type="match status" value="1"/>
</dbReference>
<reference evidence="2" key="1">
    <citation type="submission" date="2010-05" db="EMBL/GenBank/DDBJ databases">
        <title>The draft genome of Desulfonatronospira thiodismutans ASO3-1.</title>
        <authorList>
            <consortium name="US DOE Joint Genome Institute (JGI-PGF)"/>
            <person name="Lucas S."/>
            <person name="Copeland A."/>
            <person name="Lapidus A."/>
            <person name="Cheng J.-F."/>
            <person name="Bruce D."/>
            <person name="Goodwin L."/>
            <person name="Pitluck S."/>
            <person name="Chertkov O."/>
            <person name="Brettin T."/>
            <person name="Detter J.C."/>
            <person name="Han C."/>
            <person name="Land M.L."/>
            <person name="Hauser L."/>
            <person name="Kyrpides N."/>
            <person name="Mikhailova N."/>
            <person name="Muyzer G."/>
            <person name="Woyke T."/>
        </authorList>
    </citation>
    <scope>NUCLEOTIDE SEQUENCE [LARGE SCALE GENOMIC DNA]</scope>
    <source>
        <strain evidence="2">ASO3-1</strain>
    </source>
</reference>
<dbReference type="GO" id="GO:0003700">
    <property type="term" value="F:DNA-binding transcription factor activity"/>
    <property type="evidence" value="ECO:0007669"/>
    <property type="project" value="TreeGrafter"/>
</dbReference>
<protein>
    <submittedName>
        <fullName evidence="2">Transcriptional regulator, BadM/Rrf2 family</fullName>
    </submittedName>
</protein>
<dbReference type="PROSITE" id="PS51197">
    <property type="entry name" value="HTH_RRF2_2"/>
    <property type="match status" value="1"/>
</dbReference>
<dbReference type="InterPro" id="IPR000944">
    <property type="entry name" value="Tscrpt_reg_Rrf2"/>
</dbReference>
<dbReference type="Gene3D" id="1.10.10.10">
    <property type="entry name" value="Winged helix-like DNA-binding domain superfamily/Winged helix DNA-binding domain"/>
    <property type="match status" value="1"/>
</dbReference>
<gene>
    <name evidence="2" type="ORF">Dthio_PD1108</name>
</gene>
<accession>D6SSV3</accession>
<dbReference type="InterPro" id="IPR036388">
    <property type="entry name" value="WH-like_DNA-bd_sf"/>
</dbReference>
<dbReference type="AlphaFoldDB" id="D6SSV3"/>
<evidence type="ECO:0000313" key="2">
    <source>
        <dbReference type="EMBL" id="EFI33769.1"/>
    </source>
</evidence>
<name>D6SSV3_9BACT</name>
<dbReference type="GO" id="GO:0005829">
    <property type="term" value="C:cytosol"/>
    <property type="evidence" value="ECO:0007669"/>
    <property type="project" value="TreeGrafter"/>
</dbReference>
<dbReference type="GO" id="GO:0003677">
    <property type="term" value="F:DNA binding"/>
    <property type="evidence" value="ECO:0007669"/>
    <property type="project" value="UniProtKB-KW"/>
</dbReference>
<proteinExistence type="predicted"/>
<dbReference type="InterPro" id="IPR036390">
    <property type="entry name" value="WH_DNA-bd_sf"/>
</dbReference>
<dbReference type="Proteomes" id="UP000005496">
    <property type="component" value="Unassembled WGS sequence"/>
</dbReference>
<dbReference type="eggNOG" id="COG1959">
    <property type="taxonomic scope" value="Bacteria"/>
</dbReference>
<dbReference type="PANTHER" id="PTHR33221">
    <property type="entry name" value="WINGED HELIX-TURN-HELIX TRANSCRIPTIONAL REGULATOR, RRF2 FAMILY"/>
    <property type="match status" value="1"/>
</dbReference>
<evidence type="ECO:0000256" key="1">
    <source>
        <dbReference type="ARBA" id="ARBA00023125"/>
    </source>
</evidence>
<keyword evidence="3" id="KW-1185">Reference proteome</keyword>
<evidence type="ECO:0000313" key="3">
    <source>
        <dbReference type="Proteomes" id="UP000005496"/>
    </source>
</evidence>